<dbReference type="InterPro" id="IPR036390">
    <property type="entry name" value="WH_DNA-bd_sf"/>
</dbReference>
<organism evidence="8 9">
    <name type="scientific">Candidatus Marsarchaeota G2 archaeon ECH_B_2</name>
    <dbReference type="NCBI Taxonomy" id="1978160"/>
    <lineage>
        <taxon>Archaea</taxon>
        <taxon>Candidatus Marsarchaeota</taxon>
        <taxon>Candidatus Marsarchaeota group 2</taxon>
    </lineage>
</organism>
<dbReference type="EMBL" id="NEXH01000001">
    <property type="protein sequence ID" value="PSN96853.1"/>
    <property type="molecule type" value="Genomic_DNA"/>
</dbReference>
<dbReference type="InterPro" id="IPR036388">
    <property type="entry name" value="WH-like_DNA-bd_sf"/>
</dbReference>
<accession>A0A2R6BDW8</accession>
<reference evidence="8 9" key="1">
    <citation type="submission" date="2017-04" db="EMBL/GenBank/DDBJ databases">
        <title>Novel microbial lineages endemic to geothermal iron-oxide mats fill important gaps in the evolutionary history of Archaea.</title>
        <authorList>
            <person name="Jay Z.J."/>
            <person name="Beam J.P."/>
            <person name="Dlakic M."/>
            <person name="Rusch D.B."/>
            <person name="Kozubal M.A."/>
            <person name="Inskeep W.P."/>
        </authorList>
    </citation>
    <scope>NUCLEOTIDE SEQUENCE [LARGE SCALE GENOMIC DNA]</scope>
    <source>
        <strain evidence="8">ECH_B_2</strain>
    </source>
</reference>
<dbReference type="GO" id="GO:0016887">
    <property type="term" value="F:ATP hydrolysis activity"/>
    <property type="evidence" value="ECO:0007669"/>
    <property type="project" value="InterPro"/>
</dbReference>
<comment type="function">
    <text evidence="5">Involved in regulation of DNA replication.</text>
</comment>
<feature type="binding site" evidence="5">
    <location>
        <position position="209"/>
    </location>
    <ligand>
        <name>ATP</name>
        <dbReference type="ChEBI" id="CHEBI:30616"/>
    </ligand>
</feature>
<dbReference type="SMART" id="SM00382">
    <property type="entry name" value="AAA"/>
    <property type="match status" value="1"/>
</dbReference>
<feature type="binding site" evidence="5">
    <location>
        <begin position="65"/>
        <end position="69"/>
    </location>
    <ligand>
        <name>ATP</name>
        <dbReference type="ChEBI" id="CHEBI:30616"/>
    </ligand>
</feature>
<proteinExistence type="inferred from homology"/>
<dbReference type="Gene3D" id="1.10.10.10">
    <property type="entry name" value="Winged helix-like DNA-binding domain superfamily/Winged helix DNA-binding domain"/>
    <property type="match status" value="1"/>
</dbReference>
<feature type="domain" description="Cdc6 C-terminal" evidence="7">
    <location>
        <begin position="304"/>
        <end position="385"/>
    </location>
</feature>
<comment type="similarity">
    <text evidence="1 5">Belongs to the CDC6/cdc18 family.</text>
</comment>
<sequence length="394" mass="43987">MTSQNLFSNLGKSRIFKNRSVLVSDFVPLTLPHRENEITRLAQIMSPALNGTRPNNIFMYGLTGTGKTAVAKYVSNMLTDEANRRGSPATVIYVNARKDDTSYRIITQIGRLLDLKLPFTGLSVAEVYSRVVSRIDKRGGMIIITIDEIDNLIRESNLNLLYKLSRINSDLRNAQVSLIGITNDARVLEVLDPRVKSSLGEEEIVFAPYNAEQLRDILHARVHDAFVEDSLEDDVVPYVASLAAKDHGDARKAVDLLRKAGEVAERLNSNRVTIDHVKQALSEIEVDTTLEIVTKLPLHSKLVLASALELQNKKEIVVTGDIYTGYIMLCKKTGLEPLTSRRVSEILNELDMVGIISTKILNRGRFGRTKRVVLNIKPTNILEALKKDDALKIM</sequence>
<comment type="caution">
    <text evidence="8">The sequence shown here is derived from an EMBL/GenBank/DDBJ whole genome shotgun (WGS) entry which is preliminary data.</text>
</comment>
<dbReference type="SUPFAM" id="SSF52540">
    <property type="entry name" value="P-loop containing nucleoside triphosphate hydrolases"/>
    <property type="match status" value="1"/>
</dbReference>
<evidence type="ECO:0000256" key="1">
    <source>
        <dbReference type="ARBA" id="ARBA00006184"/>
    </source>
</evidence>
<dbReference type="InterPro" id="IPR049945">
    <property type="entry name" value="AAA_22"/>
</dbReference>
<dbReference type="Gene3D" id="3.40.50.300">
    <property type="entry name" value="P-loop containing nucleotide triphosphate hydrolases"/>
    <property type="match status" value="1"/>
</dbReference>
<keyword evidence="8" id="KW-0132">Cell division</keyword>
<evidence type="ECO:0000256" key="4">
    <source>
        <dbReference type="ARBA" id="ARBA00022840"/>
    </source>
</evidence>
<dbReference type="GO" id="GO:0005524">
    <property type="term" value="F:ATP binding"/>
    <property type="evidence" value="ECO:0007669"/>
    <property type="project" value="UniProtKB-UniRule"/>
</dbReference>
<dbReference type="AlphaFoldDB" id="A0A2R6BDW8"/>
<dbReference type="PANTHER" id="PTHR10763">
    <property type="entry name" value="CELL DIVISION CONTROL PROTEIN 6-RELATED"/>
    <property type="match status" value="1"/>
</dbReference>
<feature type="domain" description="AAA+ ATPase" evidence="6">
    <location>
        <begin position="53"/>
        <end position="201"/>
    </location>
</feature>
<protein>
    <recommendedName>
        <fullName evidence="5">ORC1-type DNA replication protein</fullName>
    </recommendedName>
</protein>
<dbReference type="GO" id="GO:0051301">
    <property type="term" value="P:cell division"/>
    <property type="evidence" value="ECO:0007669"/>
    <property type="project" value="UniProtKB-KW"/>
</dbReference>
<evidence type="ECO:0000259" key="6">
    <source>
        <dbReference type="SMART" id="SM00382"/>
    </source>
</evidence>
<dbReference type="PANTHER" id="PTHR10763:SF26">
    <property type="entry name" value="CELL DIVISION CONTROL PROTEIN 6 HOMOLOG"/>
    <property type="match status" value="1"/>
</dbReference>
<feature type="binding site" evidence="5">
    <location>
        <position position="221"/>
    </location>
    <ligand>
        <name>ATP</name>
        <dbReference type="ChEBI" id="CHEBI:30616"/>
    </ligand>
</feature>
<keyword evidence="2 5" id="KW-0235">DNA replication</keyword>
<dbReference type="InterPro" id="IPR015163">
    <property type="entry name" value="Cdc6_C"/>
</dbReference>
<dbReference type="CDD" id="cd00009">
    <property type="entry name" value="AAA"/>
    <property type="match status" value="1"/>
</dbReference>
<evidence type="ECO:0000313" key="9">
    <source>
        <dbReference type="Proteomes" id="UP000241284"/>
    </source>
</evidence>
<dbReference type="InterPro" id="IPR027417">
    <property type="entry name" value="P-loop_NTPase"/>
</dbReference>
<evidence type="ECO:0000256" key="2">
    <source>
        <dbReference type="ARBA" id="ARBA00022705"/>
    </source>
</evidence>
<dbReference type="InterPro" id="IPR003593">
    <property type="entry name" value="AAA+_ATPase"/>
</dbReference>
<dbReference type="InterPro" id="IPR014277">
    <property type="entry name" value="Orc1/Cdc6_arc"/>
</dbReference>
<dbReference type="FunFam" id="3.40.50.300:FF:000930">
    <property type="entry name" value="ORC1-type DNA replication protein"/>
    <property type="match status" value="1"/>
</dbReference>
<dbReference type="NCBIfam" id="TIGR02928">
    <property type="entry name" value="orc1/cdc6 family replication initiation protein"/>
    <property type="match status" value="1"/>
</dbReference>
<dbReference type="Proteomes" id="UP000241284">
    <property type="component" value="Unassembled WGS sequence"/>
</dbReference>
<dbReference type="Pfam" id="PF09079">
    <property type="entry name" value="WHD_Cdc6"/>
    <property type="match status" value="1"/>
</dbReference>
<gene>
    <name evidence="8" type="ORF">B9Q06_01605</name>
</gene>
<evidence type="ECO:0000313" key="8">
    <source>
        <dbReference type="EMBL" id="PSN96853.1"/>
    </source>
</evidence>
<keyword evidence="8" id="KW-0131">Cell cycle</keyword>
<dbReference type="SUPFAM" id="SSF46785">
    <property type="entry name" value="Winged helix' DNA-binding domain"/>
    <property type="match status" value="1"/>
</dbReference>
<dbReference type="Pfam" id="PF22703">
    <property type="entry name" value="Cdc6_lid"/>
    <property type="match status" value="1"/>
</dbReference>
<evidence type="ECO:0000259" key="7">
    <source>
        <dbReference type="SMART" id="SM01074"/>
    </source>
</evidence>
<keyword evidence="4 5" id="KW-0067">ATP-binding</keyword>
<dbReference type="Gene3D" id="1.10.8.60">
    <property type="match status" value="1"/>
</dbReference>
<dbReference type="Pfam" id="PF13401">
    <property type="entry name" value="AAA_22"/>
    <property type="match status" value="1"/>
</dbReference>
<dbReference type="GO" id="GO:0006260">
    <property type="term" value="P:DNA replication"/>
    <property type="evidence" value="ECO:0007669"/>
    <property type="project" value="UniProtKB-UniRule"/>
</dbReference>
<dbReference type="InterPro" id="IPR050311">
    <property type="entry name" value="ORC1/CDC6"/>
</dbReference>
<dbReference type="InterPro" id="IPR055237">
    <property type="entry name" value="Cdc6_lid"/>
</dbReference>
<keyword evidence="3 5" id="KW-0547">Nucleotide-binding</keyword>
<dbReference type="HAMAP" id="MF_01407">
    <property type="entry name" value="ORC1_type_DNA_replic_protein"/>
    <property type="match status" value="1"/>
</dbReference>
<dbReference type="CDD" id="cd08768">
    <property type="entry name" value="Cdc6_C"/>
    <property type="match status" value="1"/>
</dbReference>
<name>A0A2R6BDW8_9ARCH</name>
<evidence type="ECO:0000256" key="5">
    <source>
        <dbReference type="HAMAP-Rule" id="MF_01407"/>
    </source>
</evidence>
<dbReference type="SMART" id="SM01074">
    <property type="entry name" value="Cdc6_C"/>
    <property type="match status" value="1"/>
</dbReference>
<dbReference type="FunFam" id="1.10.8.60:FF:000073">
    <property type="entry name" value="ORC1-type DNA replication protein"/>
    <property type="match status" value="1"/>
</dbReference>
<evidence type="ECO:0000256" key="3">
    <source>
        <dbReference type="ARBA" id="ARBA00022741"/>
    </source>
</evidence>
<dbReference type="CDD" id="cd18139">
    <property type="entry name" value="HLD_clamp_RarA"/>
    <property type="match status" value="1"/>
</dbReference>